<evidence type="ECO:0000313" key="4">
    <source>
        <dbReference type="EMBL" id="MBA9075926.1"/>
    </source>
</evidence>
<dbReference type="PROSITE" id="PS50853">
    <property type="entry name" value="FN3"/>
    <property type="match status" value="1"/>
</dbReference>
<dbReference type="SUPFAM" id="SSF51445">
    <property type="entry name" value="(Trans)glycosidases"/>
    <property type="match status" value="1"/>
</dbReference>
<dbReference type="SUPFAM" id="SSF49265">
    <property type="entry name" value="Fibronectin type III"/>
    <property type="match status" value="1"/>
</dbReference>
<dbReference type="CDD" id="cd00063">
    <property type="entry name" value="FN3"/>
    <property type="match status" value="1"/>
</dbReference>
<dbReference type="Gene3D" id="2.60.40.10">
    <property type="entry name" value="Immunoglobulins"/>
    <property type="match status" value="1"/>
</dbReference>
<dbReference type="PANTHER" id="PTHR43405:SF1">
    <property type="entry name" value="GLYCOSYL HYDROLASE DIGH"/>
    <property type="match status" value="1"/>
</dbReference>
<evidence type="ECO:0000256" key="2">
    <source>
        <dbReference type="SAM" id="SignalP"/>
    </source>
</evidence>
<dbReference type="Pfam" id="PF02638">
    <property type="entry name" value="GHL10"/>
    <property type="match status" value="1"/>
</dbReference>
<dbReference type="Gene3D" id="3.20.20.80">
    <property type="entry name" value="Glycosidases"/>
    <property type="match status" value="1"/>
</dbReference>
<dbReference type="SMART" id="SM00060">
    <property type="entry name" value="FN3"/>
    <property type="match status" value="1"/>
</dbReference>
<dbReference type="InterPro" id="IPR003961">
    <property type="entry name" value="FN3_dom"/>
</dbReference>
<dbReference type="PANTHER" id="PTHR43405">
    <property type="entry name" value="GLYCOSYL HYDROLASE DIGH"/>
    <property type="match status" value="1"/>
</dbReference>
<dbReference type="Pfam" id="PF25833">
    <property type="entry name" value="Fn3_SaeA_3rd"/>
    <property type="match status" value="1"/>
</dbReference>
<dbReference type="InterPro" id="IPR036116">
    <property type="entry name" value="FN3_sf"/>
</dbReference>
<keyword evidence="4" id="KW-0449">Lipoprotein</keyword>
<comment type="caution">
    <text evidence="4">The sequence shown here is derived from an EMBL/GenBank/DDBJ whole genome shotgun (WGS) entry which is preliminary data.</text>
</comment>
<evidence type="ECO:0000313" key="5">
    <source>
        <dbReference type="Proteomes" id="UP000563094"/>
    </source>
</evidence>
<feature type="signal peptide" evidence="2">
    <location>
        <begin position="1"/>
        <end position="26"/>
    </location>
</feature>
<gene>
    <name evidence="4" type="ORF">FHS90_000628</name>
</gene>
<dbReference type="InterPro" id="IPR003790">
    <property type="entry name" value="GHL10"/>
</dbReference>
<accession>A0A839GLR7</accession>
<dbReference type="InterPro" id="IPR013783">
    <property type="entry name" value="Ig-like_fold"/>
</dbReference>
<dbReference type="EMBL" id="JACJIQ010000002">
    <property type="protein sequence ID" value="MBA9075926.1"/>
    <property type="molecule type" value="Genomic_DNA"/>
</dbReference>
<dbReference type="Proteomes" id="UP000563094">
    <property type="component" value="Unassembled WGS sequence"/>
</dbReference>
<dbReference type="AlphaFoldDB" id="A0A839GLR7"/>
<protein>
    <submittedName>
        <fullName evidence="4">Uncharacterized lipoprotein YddW (UPF0748 family)</fullName>
    </submittedName>
</protein>
<organism evidence="4 5">
    <name type="scientific">Rufibacter quisquiliarum</name>
    <dbReference type="NCBI Taxonomy" id="1549639"/>
    <lineage>
        <taxon>Bacteria</taxon>
        <taxon>Pseudomonadati</taxon>
        <taxon>Bacteroidota</taxon>
        <taxon>Cytophagia</taxon>
        <taxon>Cytophagales</taxon>
        <taxon>Hymenobacteraceae</taxon>
        <taxon>Rufibacter</taxon>
    </lineage>
</organism>
<evidence type="ECO:0000259" key="3">
    <source>
        <dbReference type="PROSITE" id="PS50853"/>
    </source>
</evidence>
<feature type="chain" id="PRO_5032402192" evidence="2">
    <location>
        <begin position="27"/>
        <end position="513"/>
    </location>
</feature>
<reference evidence="4 5" key="1">
    <citation type="submission" date="2020-08" db="EMBL/GenBank/DDBJ databases">
        <title>Genomic Encyclopedia of Type Strains, Phase IV (KMG-IV): sequencing the most valuable type-strain genomes for metagenomic binning, comparative biology and taxonomic classification.</title>
        <authorList>
            <person name="Goeker M."/>
        </authorList>
    </citation>
    <scope>NUCLEOTIDE SEQUENCE [LARGE SCALE GENOMIC DNA]</scope>
    <source>
        <strain evidence="4 5">DSM 29854</strain>
    </source>
</reference>
<proteinExistence type="predicted"/>
<dbReference type="RefSeq" id="WP_182511673.1">
    <property type="nucleotide sequence ID" value="NZ_JACJIQ010000002.1"/>
</dbReference>
<dbReference type="InterPro" id="IPR058692">
    <property type="entry name" value="Fn3_SaeA_2nd"/>
</dbReference>
<keyword evidence="1 2" id="KW-0732">Signal</keyword>
<dbReference type="InterPro" id="IPR017853">
    <property type="entry name" value="GH"/>
</dbReference>
<keyword evidence="5" id="KW-1185">Reference proteome</keyword>
<feature type="domain" description="Fibronectin type-III" evidence="3">
    <location>
        <begin position="412"/>
        <end position="513"/>
    </location>
</feature>
<name>A0A839GLR7_9BACT</name>
<dbReference type="InterPro" id="IPR052177">
    <property type="entry name" value="Divisome_Glycosyl_Hydrolase"/>
</dbReference>
<sequence>MKLSFQFRAAAFLAVLLGLFALSLQAQVSPKRELRGVWIATVANIDWPSQKGLSAVTQMEEFRYILDEHQKNGINALFVQVRPTTDAFYRTDKELWSHWLTGKQGQEPNPPYDPLAFQIEEAHQRGMEFHAWFNPYRATHDTVSANISPKHITKTKPEWFVTYAGKKYFKPGLPEVRAYIVNIIMDVVRNYDIDAVHFDDYFYPYPTKDPFPDDEDFAKYGTNFTNKDDWRRYNVDEVIRVLSDSIKAEKPYVKFGISPFAIWRNASQDPRGSDTKGGLTNYDHLYADVRGWLEKGWIDYNVPQLYFHIGYLVADYAKMLDWWAKNSFGKHNYIGQGTYRVNNDARFKEWSNPLESGNQIRLNRANSGVHGSVYFSSKSVMSNPLGVQDSLRQNFYKNPALVPTMPWKDNVAPLVPTGLKAHATLEGVSLYWNAPAPAPDKETARYYVIYRVLSGQTINPENPAHILKVHNGPTSFTDTSAKPGQRYTYGITAVDRLHNESALSRTVAGKRKK</sequence>
<evidence type="ECO:0000256" key="1">
    <source>
        <dbReference type="ARBA" id="ARBA00022729"/>
    </source>
</evidence>